<evidence type="ECO:0000313" key="2">
    <source>
        <dbReference type="EMBL" id="MDI3319959.1"/>
    </source>
</evidence>
<keyword evidence="1" id="KW-0732">Signal</keyword>
<accession>A0ABT6RBL0</accession>
<evidence type="ECO:0000313" key="3">
    <source>
        <dbReference type="Proteomes" id="UP001226434"/>
    </source>
</evidence>
<sequence>MKSSFVIIIACMTVSFFAQGQTVKPLADTTVKPLTDTLTKPVVDTAAEAKKTADSLAAAKASQNCYTKWYDYMRTHGAKPVPDGIQKVVITFKSGESCHCFMGKIEVVGGKMKAPLYVQEENGDFKTSADFGKKLDPEFVASMGADLWKISDGMSALFRTTDQEYGRIFFYEFANKGKSTKKVAPSPEELIKPE</sequence>
<dbReference type="Proteomes" id="UP001226434">
    <property type="component" value="Unassembled WGS sequence"/>
</dbReference>
<keyword evidence="3" id="KW-1185">Reference proteome</keyword>
<feature type="chain" id="PRO_5047020314" evidence="1">
    <location>
        <begin position="21"/>
        <end position="194"/>
    </location>
</feature>
<name>A0ABT6RBL0_9BACT</name>
<evidence type="ECO:0000256" key="1">
    <source>
        <dbReference type="SAM" id="SignalP"/>
    </source>
</evidence>
<dbReference type="RefSeq" id="WP_282334059.1">
    <property type="nucleotide sequence ID" value="NZ_JASBRG010000005.1"/>
</dbReference>
<comment type="caution">
    <text evidence="2">The sequence shown here is derived from an EMBL/GenBank/DDBJ whole genome shotgun (WGS) entry which is preliminary data.</text>
</comment>
<protein>
    <submittedName>
        <fullName evidence="2">Uncharacterized protein</fullName>
    </submittedName>
</protein>
<reference evidence="2 3" key="1">
    <citation type="submission" date="2023-05" db="EMBL/GenBank/DDBJ databases">
        <title>Genome sequence of Pinibacter sp. MAH-24.</title>
        <authorList>
            <person name="Huq M.A."/>
        </authorList>
    </citation>
    <scope>NUCLEOTIDE SEQUENCE [LARGE SCALE GENOMIC DNA]</scope>
    <source>
        <strain evidence="2 3">MAH-24</strain>
    </source>
</reference>
<proteinExistence type="predicted"/>
<gene>
    <name evidence="2" type="ORF">QJ048_09260</name>
</gene>
<dbReference type="EMBL" id="JASBRG010000005">
    <property type="protein sequence ID" value="MDI3319959.1"/>
    <property type="molecule type" value="Genomic_DNA"/>
</dbReference>
<organism evidence="2 3">
    <name type="scientific">Pinibacter soli</name>
    <dbReference type="NCBI Taxonomy" id="3044211"/>
    <lineage>
        <taxon>Bacteria</taxon>
        <taxon>Pseudomonadati</taxon>
        <taxon>Bacteroidota</taxon>
        <taxon>Chitinophagia</taxon>
        <taxon>Chitinophagales</taxon>
        <taxon>Chitinophagaceae</taxon>
        <taxon>Pinibacter</taxon>
    </lineage>
</organism>
<feature type="signal peptide" evidence="1">
    <location>
        <begin position="1"/>
        <end position="20"/>
    </location>
</feature>